<name>A0A2Z3GX11_9BACT</name>
<proteinExistence type="inferred from homology"/>
<dbReference type="Pfam" id="PF04542">
    <property type="entry name" value="Sigma70_r2"/>
    <property type="match status" value="1"/>
</dbReference>
<reference evidence="8 9" key="1">
    <citation type="submission" date="2018-01" db="EMBL/GenBank/DDBJ databases">
        <title>G. obscuriglobus.</title>
        <authorList>
            <person name="Franke J."/>
            <person name="Blomberg W."/>
            <person name="Selmecki A."/>
        </authorList>
    </citation>
    <scope>NUCLEOTIDE SEQUENCE [LARGE SCALE GENOMIC DNA]</scope>
    <source>
        <strain evidence="8 9">DSM 5831</strain>
    </source>
</reference>
<dbReference type="InterPro" id="IPR039425">
    <property type="entry name" value="RNA_pol_sigma-70-like"/>
</dbReference>
<evidence type="ECO:0000256" key="4">
    <source>
        <dbReference type="ARBA" id="ARBA00023163"/>
    </source>
</evidence>
<dbReference type="KEGG" id="gog:C1280_02255"/>
<dbReference type="RefSeq" id="WP_109570751.1">
    <property type="nucleotide sequence ID" value="NZ_CP025958.1"/>
</dbReference>
<dbReference type="GO" id="GO:0006352">
    <property type="term" value="P:DNA-templated transcription initiation"/>
    <property type="evidence" value="ECO:0007669"/>
    <property type="project" value="InterPro"/>
</dbReference>
<dbReference type="AlphaFoldDB" id="A0A2Z3GX11"/>
<dbReference type="SUPFAM" id="SSF88946">
    <property type="entry name" value="Sigma2 domain of RNA polymerase sigma factors"/>
    <property type="match status" value="1"/>
</dbReference>
<dbReference type="InterPro" id="IPR013249">
    <property type="entry name" value="RNA_pol_sigma70_r4_t2"/>
</dbReference>
<comment type="similarity">
    <text evidence="1">Belongs to the sigma-70 factor family. ECF subfamily.</text>
</comment>
<dbReference type="InterPro" id="IPR007627">
    <property type="entry name" value="RNA_pol_sigma70_r2"/>
</dbReference>
<dbReference type="GO" id="GO:0003677">
    <property type="term" value="F:DNA binding"/>
    <property type="evidence" value="ECO:0007669"/>
    <property type="project" value="InterPro"/>
</dbReference>
<evidence type="ECO:0000256" key="5">
    <source>
        <dbReference type="SAM" id="MobiDB-lite"/>
    </source>
</evidence>
<feature type="compositionally biased region" description="Basic residues" evidence="5">
    <location>
        <begin position="485"/>
        <end position="516"/>
    </location>
</feature>
<dbReference type="NCBIfam" id="TIGR02937">
    <property type="entry name" value="sigma70-ECF"/>
    <property type="match status" value="1"/>
</dbReference>
<dbReference type="Gene3D" id="1.10.1740.10">
    <property type="match status" value="1"/>
</dbReference>
<keyword evidence="4" id="KW-0804">Transcription</keyword>
<sequence>MPTEARPLTRQLLRVVLGTPDVPDRDLLARFVNARDEDAFAELVRRHGAMVLAVCRRVTGRAHDAEDAFQAAFLVLAKRAGHLSRPELLANWLYGVAFRTALDARAARRRAEDRVVPTAAEPACPEPPDDNAELRRVIDEELARLPDKYRAAVVLCDLEGLPRSAAARALGVPEGTLSSRLAHARKLLAGRLTRRGVTASVAAAGAVLTRDAAATVVPHNLTHTTVQLAARFALARGTVPPGAPPEVSSLTEGALKAMLVTRLKQTFAAGLFACGLIGVGGALAQQLGAPAVKTAPAAPEQPLVAEDAPFVAQPTKKLPEAKKIVAKGIEDDDVPYGTFPSQAVVRIEDGKLVRRNRVGGAELVKQVVGDQTILGYQMTSSVQATAYDPADIAVFDIKGNRLSPKAWKEMLKTDVVALISSNGSLPNPRELTMFKPDTLVIVLPTGYAQHSAGGATSYFPTYGGQMLPTPRHWRSPAPPSGTRFQPRRRQTPARPRRRPRVPRCLPRHNPRSRPHRPQAATRLLLRRSPEDRTCRPLHRSRIRSKAPALFPGAFAPGYGPGAPSGLKDNLCISALKGRRVRSQGRKPLVRKPWPPTNQMAAVGGAGGLCLSPRRPRPLRHVRTRLVRVL</sequence>
<keyword evidence="9" id="KW-1185">Reference proteome</keyword>
<dbReference type="InterPro" id="IPR013325">
    <property type="entry name" value="RNA_pol_sigma_r2"/>
</dbReference>
<organism evidence="8 9">
    <name type="scientific">Gemmata obscuriglobus</name>
    <dbReference type="NCBI Taxonomy" id="114"/>
    <lineage>
        <taxon>Bacteria</taxon>
        <taxon>Pseudomonadati</taxon>
        <taxon>Planctomycetota</taxon>
        <taxon>Planctomycetia</taxon>
        <taxon>Gemmatales</taxon>
        <taxon>Gemmataceae</taxon>
        <taxon>Gemmata</taxon>
    </lineage>
</organism>
<dbReference type="EMBL" id="CP025958">
    <property type="protein sequence ID" value="AWM35946.1"/>
    <property type="molecule type" value="Genomic_DNA"/>
</dbReference>
<gene>
    <name evidence="8" type="ORF">C1280_02255</name>
</gene>
<dbReference type="Proteomes" id="UP000245802">
    <property type="component" value="Chromosome"/>
</dbReference>
<dbReference type="GO" id="GO:0016987">
    <property type="term" value="F:sigma factor activity"/>
    <property type="evidence" value="ECO:0007669"/>
    <property type="project" value="UniProtKB-KW"/>
</dbReference>
<dbReference type="InterPro" id="IPR014284">
    <property type="entry name" value="RNA_pol_sigma-70_dom"/>
</dbReference>
<dbReference type="Gene3D" id="1.10.10.10">
    <property type="entry name" value="Winged helix-like DNA-binding domain superfamily/Winged helix DNA-binding domain"/>
    <property type="match status" value="1"/>
</dbReference>
<protein>
    <recommendedName>
        <fullName evidence="10">RNA polymerase sigma factor</fullName>
    </recommendedName>
</protein>
<evidence type="ECO:0000256" key="3">
    <source>
        <dbReference type="ARBA" id="ARBA00023082"/>
    </source>
</evidence>
<evidence type="ECO:0000259" key="6">
    <source>
        <dbReference type="Pfam" id="PF04542"/>
    </source>
</evidence>
<evidence type="ECO:0000313" key="8">
    <source>
        <dbReference type="EMBL" id="AWM35946.1"/>
    </source>
</evidence>
<dbReference type="Pfam" id="PF08281">
    <property type="entry name" value="Sigma70_r4_2"/>
    <property type="match status" value="1"/>
</dbReference>
<dbReference type="PANTHER" id="PTHR43133:SF51">
    <property type="entry name" value="RNA POLYMERASE SIGMA FACTOR"/>
    <property type="match status" value="1"/>
</dbReference>
<evidence type="ECO:0008006" key="10">
    <source>
        <dbReference type="Google" id="ProtNLM"/>
    </source>
</evidence>
<keyword evidence="3" id="KW-0731">Sigma factor</keyword>
<feature type="domain" description="RNA polymerase sigma factor 70 region 4 type 2" evidence="7">
    <location>
        <begin position="136"/>
        <end position="188"/>
    </location>
</feature>
<feature type="domain" description="RNA polymerase sigma-70 region 2" evidence="6">
    <location>
        <begin position="43"/>
        <end position="110"/>
    </location>
</feature>
<keyword evidence="2" id="KW-0805">Transcription regulation</keyword>
<dbReference type="InterPro" id="IPR036388">
    <property type="entry name" value="WH-like_DNA-bd_sf"/>
</dbReference>
<evidence type="ECO:0000313" key="9">
    <source>
        <dbReference type="Proteomes" id="UP000245802"/>
    </source>
</evidence>
<evidence type="ECO:0000259" key="7">
    <source>
        <dbReference type="Pfam" id="PF08281"/>
    </source>
</evidence>
<accession>A0A2Z3GX11</accession>
<evidence type="ECO:0000256" key="2">
    <source>
        <dbReference type="ARBA" id="ARBA00023015"/>
    </source>
</evidence>
<dbReference type="InterPro" id="IPR013324">
    <property type="entry name" value="RNA_pol_sigma_r3/r4-like"/>
</dbReference>
<dbReference type="SUPFAM" id="SSF88659">
    <property type="entry name" value="Sigma3 and sigma4 domains of RNA polymerase sigma factors"/>
    <property type="match status" value="1"/>
</dbReference>
<feature type="region of interest" description="Disordered" evidence="5">
    <location>
        <begin position="469"/>
        <end position="520"/>
    </location>
</feature>
<dbReference type="PANTHER" id="PTHR43133">
    <property type="entry name" value="RNA POLYMERASE ECF-TYPE SIGMA FACTO"/>
    <property type="match status" value="1"/>
</dbReference>
<evidence type="ECO:0000256" key="1">
    <source>
        <dbReference type="ARBA" id="ARBA00010641"/>
    </source>
</evidence>
<dbReference type="CDD" id="cd06171">
    <property type="entry name" value="Sigma70_r4"/>
    <property type="match status" value="1"/>
</dbReference>